<dbReference type="Pfam" id="PF05685">
    <property type="entry name" value="Uma2"/>
    <property type="match status" value="1"/>
</dbReference>
<sequence length="173" mass="19555">MTPHRITPEEYHQMGSIFLEARMELIEGELFDMAPIGTAHFWTVAQLTNLFAVQLRDKAFVVCQGPLSLPDSEPEPDVMVLKMANYRHRLPEPADVLLLIEVADSSVNHDRTRKLPLYAQQGVPEVWLIDLNARVAEVHRQPEGNLYQQVTTPNVLSPLAFPELAIPLEDILP</sequence>
<name>A0A7U7GDM7_9GAMM</name>
<dbReference type="AlphaFoldDB" id="A0A7U7GDM7"/>
<comment type="caution">
    <text evidence="2">The sequence shown here is derived from an EMBL/GenBank/DDBJ whole genome shotgun (WGS) entry which is preliminary data.</text>
</comment>
<gene>
    <name evidence="2" type="ORF">BN874_460087</name>
</gene>
<proteinExistence type="predicted"/>
<dbReference type="SUPFAM" id="SSF52980">
    <property type="entry name" value="Restriction endonuclease-like"/>
    <property type="match status" value="1"/>
</dbReference>
<dbReference type="PANTHER" id="PTHR35400">
    <property type="entry name" value="SLR1083 PROTEIN"/>
    <property type="match status" value="1"/>
</dbReference>
<dbReference type="PANTHER" id="PTHR35400:SF1">
    <property type="entry name" value="SLR1083 PROTEIN"/>
    <property type="match status" value="1"/>
</dbReference>
<evidence type="ECO:0000313" key="2">
    <source>
        <dbReference type="EMBL" id="CDH46466.1"/>
    </source>
</evidence>
<evidence type="ECO:0000259" key="1">
    <source>
        <dbReference type="Pfam" id="PF05685"/>
    </source>
</evidence>
<dbReference type="CDD" id="cd06260">
    <property type="entry name" value="DUF820-like"/>
    <property type="match status" value="1"/>
</dbReference>
<evidence type="ECO:0000313" key="3">
    <source>
        <dbReference type="Proteomes" id="UP000019184"/>
    </source>
</evidence>
<dbReference type="RefSeq" id="WP_051497923.1">
    <property type="nucleotide sequence ID" value="NZ_CBTK010000261.1"/>
</dbReference>
<keyword evidence="3" id="KW-1185">Reference proteome</keyword>
<feature type="domain" description="Putative restriction endonuclease" evidence="1">
    <location>
        <begin position="8"/>
        <end position="168"/>
    </location>
</feature>
<reference evidence="2 3" key="1">
    <citation type="journal article" date="2014" name="ISME J.">
        <title>Candidatus Competibacter-lineage genomes retrieved from metagenomes reveal functional metabolic diversity.</title>
        <authorList>
            <person name="McIlroy S.J."/>
            <person name="Albertsen M."/>
            <person name="Andresen E.K."/>
            <person name="Saunders A.M."/>
            <person name="Kristiansen R."/>
            <person name="Stokholm-Bjerregaard M."/>
            <person name="Nielsen K.L."/>
            <person name="Nielsen P.H."/>
        </authorList>
    </citation>
    <scope>NUCLEOTIDE SEQUENCE [LARGE SCALE GENOMIC DNA]</scope>
    <source>
        <strain evidence="2 3">Run_B_J11</strain>
    </source>
</reference>
<dbReference type="Proteomes" id="UP000019184">
    <property type="component" value="Unassembled WGS sequence"/>
</dbReference>
<dbReference type="InterPro" id="IPR008538">
    <property type="entry name" value="Uma2"/>
</dbReference>
<dbReference type="InterPro" id="IPR011335">
    <property type="entry name" value="Restrct_endonuc-II-like"/>
</dbReference>
<dbReference type="OrthoDB" id="196625at2"/>
<protein>
    <recommendedName>
        <fullName evidence="1">Putative restriction endonuclease domain-containing protein</fullName>
    </recommendedName>
</protein>
<accession>A0A7U7GDM7</accession>
<dbReference type="Gene3D" id="3.90.1570.10">
    <property type="entry name" value="tt1808, chain A"/>
    <property type="match status" value="1"/>
</dbReference>
<dbReference type="EMBL" id="CBTK010000261">
    <property type="protein sequence ID" value="CDH46466.1"/>
    <property type="molecule type" value="Genomic_DNA"/>
</dbReference>
<dbReference type="InterPro" id="IPR012296">
    <property type="entry name" value="Nuclease_put_TT1808"/>
</dbReference>
<organism evidence="2 3">
    <name type="scientific">Candidatus Contendobacter odensis Run_B_J11</name>
    <dbReference type="NCBI Taxonomy" id="1400861"/>
    <lineage>
        <taxon>Bacteria</taxon>
        <taxon>Pseudomonadati</taxon>
        <taxon>Pseudomonadota</taxon>
        <taxon>Gammaproteobacteria</taxon>
        <taxon>Candidatus Competibacteraceae</taxon>
        <taxon>Candidatus Contendibacter</taxon>
    </lineage>
</organism>